<evidence type="ECO:0000313" key="1">
    <source>
        <dbReference type="EMBL" id="GAA3195020.1"/>
    </source>
</evidence>
<keyword evidence="2" id="KW-1185">Reference proteome</keyword>
<reference evidence="2" key="1">
    <citation type="journal article" date="2019" name="Int. J. Syst. Evol. Microbiol.">
        <title>The Global Catalogue of Microorganisms (GCM) 10K type strain sequencing project: providing services to taxonomists for standard genome sequencing and annotation.</title>
        <authorList>
            <consortium name="The Broad Institute Genomics Platform"/>
            <consortium name="The Broad Institute Genome Sequencing Center for Infectious Disease"/>
            <person name="Wu L."/>
            <person name="Ma J."/>
        </authorList>
    </citation>
    <scope>NUCLEOTIDE SEQUENCE [LARGE SCALE GENOMIC DNA]</scope>
    <source>
        <strain evidence="2">JCM 9377</strain>
    </source>
</reference>
<evidence type="ECO:0000313" key="2">
    <source>
        <dbReference type="Proteomes" id="UP001501237"/>
    </source>
</evidence>
<accession>A0ABP6PXC1</accession>
<dbReference type="EMBL" id="BAAAUV010000001">
    <property type="protein sequence ID" value="GAA3195020.1"/>
    <property type="molecule type" value="Genomic_DNA"/>
</dbReference>
<name>A0ABP6PXC1_9ACTN</name>
<sequence>MHTGRWNQTLTFLREATVKDVLLPGFVHRDGPVPIIRWWFWTVYLASDLGYLKVKMSDDHGSLLLSVMPELELDPELFEEEDDEVMLISGDAPLLGSTLQPSRCTSFRYWTNSESDLEAGRIRCLELVFSGENRLVLDAMRIDGIRLGTADVADRWLSCGFGSTPGDPPAEHRWDR</sequence>
<organism evidence="1 2">
    <name type="scientific">Actinocorallia longicatena</name>
    <dbReference type="NCBI Taxonomy" id="111803"/>
    <lineage>
        <taxon>Bacteria</taxon>
        <taxon>Bacillati</taxon>
        <taxon>Actinomycetota</taxon>
        <taxon>Actinomycetes</taxon>
        <taxon>Streptosporangiales</taxon>
        <taxon>Thermomonosporaceae</taxon>
        <taxon>Actinocorallia</taxon>
    </lineage>
</organism>
<proteinExistence type="predicted"/>
<dbReference type="RefSeq" id="WP_344821600.1">
    <property type="nucleotide sequence ID" value="NZ_BAAAUV010000001.1"/>
</dbReference>
<dbReference type="Proteomes" id="UP001501237">
    <property type="component" value="Unassembled WGS sequence"/>
</dbReference>
<protein>
    <submittedName>
        <fullName evidence="1">Uncharacterized protein</fullName>
    </submittedName>
</protein>
<gene>
    <name evidence="1" type="ORF">GCM10010468_05070</name>
</gene>
<comment type="caution">
    <text evidence="1">The sequence shown here is derived from an EMBL/GenBank/DDBJ whole genome shotgun (WGS) entry which is preliminary data.</text>
</comment>